<dbReference type="InterPro" id="IPR047641">
    <property type="entry name" value="ABC_transpr_MalK/UgpC-like"/>
</dbReference>
<name>A0ABS0LPG9_9LACT</name>
<dbReference type="InterPro" id="IPR017871">
    <property type="entry name" value="ABC_transporter-like_CS"/>
</dbReference>
<dbReference type="PROSITE" id="PS50893">
    <property type="entry name" value="ABC_TRANSPORTER_2"/>
    <property type="match status" value="1"/>
</dbReference>
<keyword evidence="3" id="KW-0547">Nucleotide-binding</keyword>
<dbReference type="Pfam" id="PF00005">
    <property type="entry name" value="ABC_tran"/>
    <property type="match status" value="1"/>
</dbReference>
<keyword evidence="6" id="KW-0472">Membrane</keyword>
<keyword evidence="1" id="KW-0813">Transport</keyword>
<dbReference type="Gene3D" id="2.40.50.140">
    <property type="entry name" value="Nucleic acid-binding proteins"/>
    <property type="match status" value="1"/>
</dbReference>
<dbReference type="Proteomes" id="UP000721415">
    <property type="component" value="Unassembled WGS sequence"/>
</dbReference>
<sequence>MSEIILENIYKTYDQKTYSVKDCNLKIHDGEFIVLVGPSGCGKSTTLRMIAGLESITEGTLSIDGQKMNHLPPKDRDLAMVFQDFALYPNLTVEKNMAYPLKMRKVDKKSQLERVKKVAETLGITDLLKRKPSQLSGGQKQRVALGRAIIREPNAFLMDEPLSNLDAKLRVQMRYEISKLHQQLKTTMIYVTHDQTEAMTMANRIVVMNHGSIQQVGSPDEIYHTPANLFVAEFMGTPKMNILTGLIKKQRVILDIGKDFELDRAYPTQKVLIGVRSENIRIVEGRTYQISLIENLGEKLLVYLEKAKEKIIVQAEYGVKISVGDRVSIEIIDFKKVSIFNPDTGQAL</sequence>
<dbReference type="SMART" id="SM00382">
    <property type="entry name" value="AAA"/>
    <property type="match status" value="1"/>
</dbReference>
<keyword evidence="9" id="KW-1185">Reference proteome</keyword>
<evidence type="ECO:0000256" key="4">
    <source>
        <dbReference type="ARBA" id="ARBA00022840"/>
    </source>
</evidence>
<keyword evidence="2" id="KW-1003">Cell membrane</keyword>
<dbReference type="SUPFAM" id="SSF50331">
    <property type="entry name" value="MOP-like"/>
    <property type="match status" value="1"/>
</dbReference>
<dbReference type="Gene3D" id="3.40.50.300">
    <property type="entry name" value="P-loop containing nucleotide triphosphate hydrolases"/>
    <property type="match status" value="1"/>
</dbReference>
<dbReference type="PANTHER" id="PTHR43875:SF15">
    <property type="entry name" value="TREHALOSE IMPORT ATP-BINDING PROTEIN SUGC"/>
    <property type="match status" value="1"/>
</dbReference>
<evidence type="ECO:0000259" key="7">
    <source>
        <dbReference type="PROSITE" id="PS50893"/>
    </source>
</evidence>
<dbReference type="PROSITE" id="PS00211">
    <property type="entry name" value="ABC_TRANSPORTER_1"/>
    <property type="match status" value="1"/>
</dbReference>
<dbReference type="GO" id="GO:0005524">
    <property type="term" value="F:ATP binding"/>
    <property type="evidence" value="ECO:0007669"/>
    <property type="project" value="UniProtKB-KW"/>
</dbReference>
<evidence type="ECO:0000256" key="1">
    <source>
        <dbReference type="ARBA" id="ARBA00022448"/>
    </source>
</evidence>
<dbReference type="CDD" id="cd03301">
    <property type="entry name" value="ABC_MalK_N"/>
    <property type="match status" value="1"/>
</dbReference>
<proteinExistence type="predicted"/>
<dbReference type="InterPro" id="IPR008995">
    <property type="entry name" value="Mo/tungstate-bd_C_term_dom"/>
</dbReference>
<dbReference type="InterPro" id="IPR003593">
    <property type="entry name" value="AAA+_ATPase"/>
</dbReference>
<comment type="caution">
    <text evidence="8">The sequence shown here is derived from an EMBL/GenBank/DDBJ whole genome shotgun (WGS) entry which is preliminary data.</text>
</comment>
<evidence type="ECO:0000256" key="2">
    <source>
        <dbReference type="ARBA" id="ARBA00022475"/>
    </source>
</evidence>
<dbReference type="EMBL" id="JACBXQ010000002">
    <property type="protein sequence ID" value="MBG9986036.1"/>
    <property type="molecule type" value="Genomic_DNA"/>
</dbReference>
<gene>
    <name evidence="8" type="ORF">HZY91_03905</name>
</gene>
<dbReference type="RefSeq" id="WP_197114958.1">
    <property type="nucleotide sequence ID" value="NZ_JACBXQ010000002.1"/>
</dbReference>
<evidence type="ECO:0000256" key="5">
    <source>
        <dbReference type="ARBA" id="ARBA00022967"/>
    </source>
</evidence>
<dbReference type="PANTHER" id="PTHR43875">
    <property type="entry name" value="MALTODEXTRIN IMPORT ATP-BINDING PROTEIN MSMX"/>
    <property type="match status" value="1"/>
</dbReference>
<reference evidence="8 9" key="1">
    <citation type="submission" date="2020-07" db="EMBL/GenBank/DDBJ databases">
        <title>Facklamia lactis sp. nov., isolated from raw milk.</title>
        <authorList>
            <person name="Doll E.V."/>
            <person name="Huptas C."/>
            <person name="Staib L."/>
            <person name="Wenning M."/>
            <person name="Scherer S."/>
        </authorList>
    </citation>
    <scope>NUCLEOTIDE SEQUENCE [LARGE SCALE GENOMIC DNA]</scope>
    <source>
        <strain evidence="8 9">DSM 111018</strain>
    </source>
</reference>
<organism evidence="8 9">
    <name type="scientific">Facklamia lactis</name>
    <dbReference type="NCBI Taxonomy" id="2749967"/>
    <lineage>
        <taxon>Bacteria</taxon>
        <taxon>Bacillati</taxon>
        <taxon>Bacillota</taxon>
        <taxon>Bacilli</taxon>
        <taxon>Lactobacillales</taxon>
        <taxon>Aerococcaceae</taxon>
        <taxon>Facklamia</taxon>
    </lineage>
</organism>
<protein>
    <submittedName>
        <fullName evidence="8">ABC transporter ATP-binding protein</fullName>
    </submittedName>
</protein>
<dbReference type="Gene3D" id="2.40.50.100">
    <property type="match status" value="1"/>
</dbReference>
<evidence type="ECO:0000313" key="8">
    <source>
        <dbReference type="EMBL" id="MBG9986036.1"/>
    </source>
</evidence>
<dbReference type="InterPro" id="IPR012340">
    <property type="entry name" value="NA-bd_OB-fold"/>
</dbReference>
<dbReference type="SUPFAM" id="SSF52540">
    <property type="entry name" value="P-loop containing nucleoside triphosphate hydrolases"/>
    <property type="match status" value="1"/>
</dbReference>
<accession>A0ABS0LPG9</accession>
<evidence type="ECO:0000256" key="3">
    <source>
        <dbReference type="ARBA" id="ARBA00022741"/>
    </source>
</evidence>
<dbReference type="InterPro" id="IPR003439">
    <property type="entry name" value="ABC_transporter-like_ATP-bd"/>
</dbReference>
<keyword evidence="4 8" id="KW-0067">ATP-binding</keyword>
<feature type="domain" description="ABC transporter" evidence="7">
    <location>
        <begin position="4"/>
        <end position="235"/>
    </location>
</feature>
<evidence type="ECO:0000256" key="6">
    <source>
        <dbReference type="ARBA" id="ARBA00023136"/>
    </source>
</evidence>
<dbReference type="InterPro" id="IPR027417">
    <property type="entry name" value="P-loop_NTPase"/>
</dbReference>
<evidence type="ECO:0000313" key="9">
    <source>
        <dbReference type="Proteomes" id="UP000721415"/>
    </source>
</evidence>
<dbReference type="InterPro" id="IPR015855">
    <property type="entry name" value="ABC_transpr_MalK-like"/>
</dbReference>
<keyword evidence="5" id="KW-1278">Translocase</keyword>
<dbReference type="NCBIfam" id="NF008653">
    <property type="entry name" value="PRK11650.1"/>
    <property type="match status" value="1"/>
</dbReference>